<dbReference type="InterPro" id="IPR028055">
    <property type="entry name" value="YidC/Oxa/ALB_C"/>
</dbReference>
<dbReference type="RefSeq" id="XP_051284601.1">
    <property type="nucleotide sequence ID" value="XM_051428641.1"/>
</dbReference>
<evidence type="ECO:0000256" key="5">
    <source>
        <dbReference type="ARBA" id="ARBA00022946"/>
    </source>
</evidence>
<dbReference type="Pfam" id="PF02096">
    <property type="entry name" value="60KD_IMP"/>
    <property type="match status" value="1"/>
</dbReference>
<feature type="region of interest" description="Disordered" evidence="10">
    <location>
        <begin position="407"/>
        <end position="462"/>
    </location>
</feature>
<evidence type="ECO:0000256" key="2">
    <source>
        <dbReference type="ARBA" id="ARBA00009877"/>
    </source>
</evidence>
<evidence type="ECO:0000256" key="7">
    <source>
        <dbReference type="ARBA" id="ARBA00023128"/>
    </source>
</evidence>
<feature type="compositionally biased region" description="Polar residues" evidence="10">
    <location>
        <begin position="417"/>
        <end position="432"/>
    </location>
</feature>
<dbReference type="RefSeq" id="XP_051284599.1">
    <property type="nucleotide sequence ID" value="XM_051428639.1"/>
</dbReference>
<feature type="domain" description="Membrane insertase YidC/Oxa/ALB C-terminal" evidence="12">
    <location>
        <begin position="170"/>
        <end position="363"/>
    </location>
</feature>
<feature type="compositionally biased region" description="Basic and acidic residues" evidence="10">
    <location>
        <begin position="407"/>
        <end position="416"/>
    </location>
</feature>
<evidence type="ECO:0000256" key="4">
    <source>
        <dbReference type="ARBA" id="ARBA00022792"/>
    </source>
</evidence>
<evidence type="ECO:0000256" key="9">
    <source>
        <dbReference type="RuleBase" id="RU003945"/>
    </source>
</evidence>
<reference evidence="13" key="2">
    <citation type="submission" date="2025-09" db="UniProtKB">
        <authorList>
            <consortium name="Ensembl"/>
        </authorList>
    </citation>
    <scope>IDENTIFICATION</scope>
</reference>
<dbReference type="Ensembl" id="ENSDLAT00005014236.2">
    <property type="protein sequence ID" value="ENSDLAP00005013039.2"/>
    <property type="gene ID" value="ENSDLAG00005006585.2"/>
</dbReference>
<comment type="subcellular location">
    <subcellularLocation>
        <location evidence="9">Membrane</location>
        <topology evidence="9">Multi-pass membrane protein</topology>
    </subcellularLocation>
    <subcellularLocation>
        <location evidence="1">Mitochondrion inner membrane</location>
        <topology evidence="1">Multi-pass membrane protein</topology>
    </subcellularLocation>
</comment>
<feature type="transmembrane region" description="Helical" evidence="11">
    <location>
        <begin position="292"/>
        <end position="311"/>
    </location>
</feature>
<dbReference type="PANTHER" id="PTHR12428:SF66">
    <property type="entry name" value="MITOCHONDRIAL INNER MEMBRANE PROTEIN OXA1L"/>
    <property type="match status" value="1"/>
</dbReference>
<reference evidence="13" key="1">
    <citation type="submission" date="2025-08" db="UniProtKB">
        <authorList>
            <consortium name="Ensembl"/>
        </authorList>
    </citation>
    <scope>IDENTIFICATION</scope>
</reference>
<evidence type="ECO:0000256" key="8">
    <source>
        <dbReference type="ARBA" id="ARBA00023136"/>
    </source>
</evidence>
<dbReference type="Proteomes" id="UP000694389">
    <property type="component" value="Unassembled WGS sequence"/>
</dbReference>
<proteinExistence type="inferred from homology"/>
<name>A0A8C4E472_DICLA</name>
<keyword evidence="4" id="KW-0999">Mitochondrion inner membrane</keyword>
<evidence type="ECO:0000313" key="14">
    <source>
        <dbReference type="Proteomes" id="UP000694389"/>
    </source>
</evidence>
<protein>
    <submittedName>
        <fullName evidence="13">OXA1L mitochondrial inner membrane protein</fullName>
    </submittedName>
</protein>
<dbReference type="GO" id="GO:0032977">
    <property type="term" value="F:membrane insertase activity"/>
    <property type="evidence" value="ECO:0007669"/>
    <property type="project" value="InterPro"/>
</dbReference>
<evidence type="ECO:0000259" key="12">
    <source>
        <dbReference type="Pfam" id="PF02096"/>
    </source>
</evidence>
<organism evidence="13 14">
    <name type="scientific">Dicentrarchus labrax</name>
    <name type="common">European seabass</name>
    <name type="synonym">Morone labrax</name>
    <dbReference type="NCBI Taxonomy" id="13489"/>
    <lineage>
        <taxon>Eukaryota</taxon>
        <taxon>Metazoa</taxon>
        <taxon>Chordata</taxon>
        <taxon>Craniata</taxon>
        <taxon>Vertebrata</taxon>
        <taxon>Euteleostomi</taxon>
        <taxon>Actinopterygii</taxon>
        <taxon>Neopterygii</taxon>
        <taxon>Teleostei</taxon>
        <taxon>Neoteleostei</taxon>
        <taxon>Acanthomorphata</taxon>
        <taxon>Eupercaria</taxon>
        <taxon>Moronidae</taxon>
        <taxon>Dicentrarchus</taxon>
    </lineage>
</organism>
<dbReference type="OMA" id="LECAGAN"/>
<evidence type="ECO:0000256" key="6">
    <source>
        <dbReference type="ARBA" id="ARBA00022989"/>
    </source>
</evidence>
<evidence type="ECO:0000256" key="10">
    <source>
        <dbReference type="SAM" id="MobiDB-lite"/>
    </source>
</evidence>
<dbReference type="CDD" id="cd20069">
    <property type="entry name" value="5TM_Oxa1-like"/>
    <property type="match status" value="1"/>
</dbReference>
<feature type="transmembrane region" description="Helical" evidence="11">
    <location>
        <begin position="168"/>
        <end position="190"/>
    </location>
</feature>
<keyword evidence="5" id="KW-0809">Transit peptide</keyword>
<dbReference type="GeneID" id="127379260"/>
<sequence length="462" mass="51376">MAAIRSGVTPSCLAVCFLRHSGKPSRGSRPLSDIWKHRLLLKSHLHTVFECHSPATRTLLGSRRRGMFLWVNAAAVRHNSSQIPVERVSVPVVDISPPPPVLVSSPEPASAVLTQPAIEHVTDAVPTAAEVLQAATRETSLTELGLAQYTPVGMVQNFLDSMHLDLGLPWWGAIVVATVFVRLAVFPVIVSTQKEAAKTHNLLPEMTKINSRLDEAVESGDKVKFAKIYSEMNLFQKEHDVKNRSGFLVPMLQGPIFMSFFLALREMAHLPVPSLQTGGMLWFPDLTAVDPFYILPLASTGTMFLIMQLGIKSNIDSPYGQALKNMSRIMPFLVFPLTMNFPAAVFTYWLTSNCFSLGQLALLRHPSVKYILGIPERIQHPPSNLPRQNMIESMMKSWRKAQLVMEMEEKERRTKNQLDVTDNGPSSFQTFDHNPLEQTPPVPSAKDKEAGGKARPWKDTIG</sequence>
<dbReference type="GeneTree" id="ENSGT00530000063506"/>
<dbReference type="GO" id="GO:0032979">
    <property type="term" value="P:protein insertion into mitochondrial inner membrane from matrix"/>
    <property type="evidence" value="ECO:0007669"/>
    <property type="project" value="TreeGrafter"/>
</dbReference>
<feature type="compositionally biased region" description="Basic and acidic residues" evidence="10">
    <location>
        <begin position="445"/>
        <end position="462"/>
    </location>
</feature>
<keyword evidence="7" id="KW-0496">Mitochondrion</keyword>
<dbReference type="GO" id="GO:0005743">
    <property type="term" value="C:mitochondrial inner membrane"/>
    <property type="evidence" value="ECO:0007669"/>
    <property type="project" value="UniProtKB-SubCell"/>
</dbReference>
<evidence type="ECO:0000256" key="11">
    <source>
        <dbReference type="SAM" id="Phobius"/>
    </source>
</evidence>
<dbReference type="CTD" id="5018"/>
<feature type="transmembrane region" description="Helical" evidence="11">
    <location>
        <begin position="332"/>
        <end position="350"/>
    </location>
</feature>
<keyword evidence="14" id="KW-1185">Reference proteome</keyword>
<keyword evidence="3 9" id="KW-0812">Transmembrane</keyword>
<keyword evidence="8 11" id="KW-0472">Membrane</keyword>
<dbReference type="NCBIfam" id="TIGR03592">
    <property type="entry name" value="yidC_oxa1_cterm"/>
    <property type="match status" value="1"/>
</dbReference>
<dbReference type="OrthoDB" id="2148490at2759"/>
<dbReference type="AlphaFoldDB" id="A0A8C4E472"/>
<dbReference type="InterPro" id="IPR001708">
    <property type="entry name" value="YidC/ALB3/OXA1/COX18"/>
</dbReference>
<comment type="similarity">
    <text evidence="2 9">Belongs to the OXA1/ALB3/YidC family.</text>
</comment>
<keyword evidence="6 11" id="KW-1133">Transmembrane helix</keyword>
<gene>
    <name evidence="13" type="primary">oxa1l</name>
</gene>
<dbReference type="RefSeq" id="XP_051284602.1">
    <property type="nucleotide sequence ID" value="XM_051428642.1"/>
</dbReference>
<dbReference type="PANTHER" id="PTHR12428">
    <property type="entry name" value="OXA1"/>
    <property type="match status" value="1"/>
</dbReference>
<accession>A0A8C4E472</accession>
<evidence type="ECO:0000256" key="3">
    <source>
        <dbReference type="ARBA" id="ARBA00022692"/>
    </source>
</evidence>
<evidence type="ECO:0000256" key="1">
    <source>
        <dbReference type="ARBA" id="ARBA00004448"/>
    </source>
</evidence>
<evidence type="ECO:0000313" key="13">
    <source>
        <dbReference type="Ensembl" id="ENSDLAP00005013039.2"/>
    </source>
</evidence>
<feature type="transmembrane region" description="Helical" evidence="11">
    <location>
        <begin position="246"/>
        <end position="264"/>
    </location>
</feature>